<dbReference type="EMBL" id="JAGYWB010000010">
    <property type="protein sequence ID" value="KAI0507002.1"/>
    <property type="molecule type" value="Genomic_DNA"/>
</dbReference>
<keyword evidence="2" id="KW-1185">Reference proteome</keyword>
<dbReference type="PANTHER" id="PTHR11439">
    <property type="entry name" value="GAG-POL-RELATED RETROTRANSPOSON"/>
    <property type="match status" value="1"/>
</dbReference>
<evidence type="ECO:0008006" key="3">
    <source>
        <dbReference type="Google" id="ProtNLM"/>
    </source>
</evidence>
<dbReference type="OrthoDB" id="614573at2759"/>
<dbReference type="AlphaFoldDB" id="A0A8T3B8P9"/>
<organism evidence="1 2">
    <name type="scientific">Dendrobium nobile</name>
    <name type="common">Orchid</name>
    <dbReference type="NCBI Taxonomy" id="94219"/>
    <lineage>
        <taxon>Eukaryota</taxon>
        <taxon>Viridiplantae</taxon>
        <taxon>Streptophyta</taxon>
        <taxon>Embryophyta</taxon>
        <taxon>Tracheophyta</taxon>
        <taxon>Spermatophyta</taxon>
        <taxon>Magnoliopsida</taxon>
        <taxon>Liliopsida</taxon>
        <taxon>Asparagales</taxon>
        <taxon>Orchidaceae</taxon>
        <taxon>Epidendroideae</taxon>
        <taxon>Malaxideae</taxon>
        <taxon>Dendrobiinae</taxon>
        <taxon>Dendrobium</taxon>
    </lineage>
</organism>
<name>A0A8T3B8P9_DENNO</name>
<comment type="caution">
    <text evidence="1">The sequence shown here is derived from an EMBL/GenBank/DDBJ whole genome shotgun (WGS) entry which is preliminary data.</text>
</comment>
<dbReference type="CDD" id="cd09272">
    <property type="entry name" value="RNase_HI_RT_Ty1"/>
    <property type="match status" value="1"/>
</dbReference>
<proteinExistence type="predicted"/>
<reference evidence="1" key="1">
    <citation type="journal article" date="2022" name="Front. Genet.">
        <title>Chromosome-Scale Assembly of the Dendrobium nobile Genome Provides Insights Into the Molecular Mechanism of the Biosynthesis of the Medicinal Active Ingredient of Dendrobium.</title>
        <authorList>
            <person name="Xu Q."/>
            <person name="Niu S.-C."/>
            <person name="Li K.-L."/>
            <person name="Zheng P.-J."/>
            <person name="Zhang X.-J."/>
            <person name="Jia Y."/>
            <person name="Liu Y."/>
            <person name="Niu Y.-X."/>
            <person name="Yu L.-H."/>
            <person name="Chen D.-F."/>
            <person name="Zhang G.-Q."/>
        </authorList>
    </citation>
    <scope>NUCLEOTIDE SEQUENCE</scope>
    <source>
        <tissue evidence="1">Leaf</tissue>
    </source>
</reference>
<accession>A0A8T3B8P9</accession>
<evidence type="ECO:0000313" key="1">
    <source>
        <dbReference type="EMBL" id="KAI0507002.1"/>
    </source>
</evidence>
<evidence type="ECO:0000313" key="2">
    <source>
        <dbReference type="Proteomes" id="UP000829196"/>
    </source>
</evidence>
<dbReference type="Proteomes" id="UP000829196">
    <property type="component" value="Unassembled WGS sequence"/>
</dbReference>
<gene>
    <name evidence="1" type="ORF">KFK09_013120</name>
</gene>
<protein>
    <recommendedName>
        <fullName evidence="3">Retrovirus-related Pol polyprotein from transposon TNT 1-94</fullName>
    </recommendedName>
</protein>
<dbReference type="PANTHER" id="PTHR11439:SF483">
    <property type="entry name" value="PEPTIDE SYNTHASE GLIP-LIKE, PUTATIVE (AFU_ORTHOLOGUE AFUA_3G12920)-RELATED"/>
    <property type="match status" value="1"/>
</dbReference>
<sequence>MDDADIIWLRRLLKEFQIDSSPPKTLFCDNVSSIALANNSIFHARTKHIEIDFHFIRECIKNNLLQVSHVHTTYQLAHLFIKVLSLQCFQDLRSKLIILE</sequence>